<feature type="domain" description="Orn/Lys/Arg decarboxylases family 1 pyridoxal-P attachment site" evidence="5">
    <location>
        <begin position="176"/>
        <end position="626"/>
    </location>
</feature>
<dbReference type="InterPro" id="IPR005308">
    <property type="entry name" value="OKR_de-COase_N"/>
</dbReference>
<name>A0A0W8FGP7_9ZZZZ</name>
<dbReference type="EMBL" id="LNQE01001231">
    <property type="protein sequence ID" value="KUG20064.1"/>
    <property type="molecule type" value="Genomic_DNA"/>
</dbReference>
<dbReference type="InterPro" id="IPR011193">
    <property type="entry name" value="Orn/lys/arg_de-COase"/>
</dbReference>
<dbReference type="InterPro" id="IPR015424">
    <property type="entry name" value="PyrdxlP-dep_Trfase"/>
</dbReference>
<dbReference type="InterPro" id="IPR000310">
    <property type="entry name" value="Orn/Lys/Arg_deCO2ase_major_dom"/>
</dbReference>
<evidence type="ECO:0000256" key="1">
    <source>
        <dbReference type="ARBA" id="ARBA00010671"/>
    </source>
</evidence>
<dbReference type="InterPro" id="IPR011006">
    <property type="entry name" value="CheY-like_superfamily"/>
</dbReference>
<dbReference type="InterPro" id="IPR036633">
    <property type="entry name" value="Prn/Lys/Arg_de-COase_C_sf"/>
</dbReference>
<dbReference type="GO" id="GO:0030170">
    <property type="term" value="F:pyridoxal phosphate binding"/>
    <property type="evidence" value="ECO:0007669"/>
    <property type="project" value="TreeGrafter"/>
</dbReference>
<protein>
    <submittedName>
        <fullName evidence="8">Arginine decarboxylase / ornithine decarboxylase</fullName>
        <ecNumber evidence="8">4.1.1.17</ecNumber>
        <ecNumber evidence="8">4.1.1.19</ecNumber>
    </submittedName>
</protein>
<evidence type="ECO:0000313" key="8">
    <source>
        <dbReference type="EMBL" id="KUG20064.1"/>
    </source>
</evidence>
<dbReference type="Gene3D" id="3.40.640.10">
    <property type="entry name" value="Type I PLP-dependent aspartate aminotransferase-like (Major domain)"/>
    <property type="match status" value="1"/>
</dbReference>
<dbReference type="Pfam" id="PF03711">
    <property type="entry name" value="OKR_DC_1_C"/>
    <property type="match status" value="1"/>
</dbReference>
<dbReference type="InterPro" id="IPR008286">
    <property type="entry name" value="Prn/Lys/Arg_de-COase_C"/>
</dbReference>
<keyword evidence="2" id="KW-0210">Decarboxylase</keyword>
<dbReference type="GO" id="GO:0004586">
    <property type="term" value="F:ornithine decarboxylase activity"/>
    <property type="evidence" value="ECO:0007669"/>
    <property type="project" value="UniProtKB-EC"/>
</dbReference>
<dbReference type="Pfam" id="PF03709">
    <property type="entry name" value="OKR_DC_1_N"/>
    <property type="match status" value="1"/>
</dbReference>
<dbReference type="EC" id="4.1.1.17" evidence="8"/>
<dbReference type="SUPFAM" id="SSF52172">
    <property type="entry name" value="CheY-like"/>
    <property type="match status" value="1"/>
</dbReference>
<reference evidence="8" key="1">
    <citation type="journal article" date="2015" name="Proc. Natl. Acad. Sci. U.S.A.">
        <title>Networks of energetic and metabolic interactions define dynamics in microbial communities.</title>
        <authorList>
            <person name="Embree M."/>
            <person name="Liu J.K."/>
            <person name="Al-Bassam M.M."/>
            <person name="Zengler K."/>
        </authorList>
    </citation>
    <scope>NUCLEOTIDE SEQUENCE</scope>
</reference>
<dbReference type="GO" id="GO:0005829">
    <property type="term" value="C:cytosol"/>
    <property type="evidence" value="ECO:0007669"/>
    <property type="project" value="TreeGrafter"/>
</dbReference>
<organism evidence="8">
    <name type="scientific">hydrocarbon metagenome</name>
    <dbReference type="NCBI Taxonomy" id="938273"/>
    <lineage>
        <taxon>unclassified sequences</taxon>
        <taxon>metagenomes</taxon>
        <taxon>ecological metagenomes</taxon>
    </lineage>
</organism>
<dbReference type="Gene3D" id="3.40.50.2300">
    <property type="match status" value="1"/>
</dbReference>
<dbReference type="PANTHER" id="PTHR45229:SF3">
    <property type="entry name" value="BIODEGRADATIVE ARGININE DECARBOXYLASE"/>
    <property type="match status" value="1"/>
</dbReference>
<dbReference type="Gene3D" id="3.90.100.10">
    <property type="entry name" value="Orn/Lys/Arg decarboxylase, C-terminal domain"/>
    <property type="match status" value="1"/>
</dbReference>
<comment type="caution">
    <text evidence="8">The sequence shown here is derived from an EMBL/GenBank/DDBJ whole genome shotgun (WGS) entry which is preliminary data.</text>
</comment>
<evidence type="ECO:0000259" key="6">
    <source>
        <dbReference type="Pfam" id="PF03709"/>
    </source>
</evidence>
<dbReference type="InterPro" id="IPR015421">
    <property type="entry name" value="PyrdxlP-dep_Trfase_major"/>
</dbReference>
<dbReference type="Pfam" id="PF01276">
    <property type="entry name" value="OKR_DC_1"/>
    <property type="match status" value="1"/>
</dbReference>
<evidence type="ECO:0000259" key="5">
    <source>
        <dbReference type="Pfam" id="PF01276"/>
    </source>
</evidence>
<dbReference type="SUPFAM" id="SSF55904">
    <property type="entry name" value="Ornithine decarboxylase C-terminal domain"/>
    <property type="match status" value="1"/>
</dbReference>
<evidence type="ECO:0000256" key="3">
    <source>
        <dbReference type="ARBA" id="ARBA00022898"/>
    </source>
</evidence>
<evidence type="ECO:0000256" key="4">
    <source>
        <dbReference type="ARBA" id="ARBA00023239"/>
    </source>
</evidence>
<dbReference type="InterPro" id="IPR015422">
    <property type="entry name" value="PyrdxlP-dep_Trfase_small"/>
</dbReference>
<feature type="domain" description="Orn/Lys/Arg decarboxylase C-terminal" evidence="7">
    <location>
        <begin position="653"/>
        <end position="782"/>
    </location>
</feature>
<evidence type="ECO:0000259" key="7">
    <source>
        <dbReference type="Pfam" id="PF03711"/>
    </source>
</evidence>
<dbReference type="CDD" id="cd00615">
    <property type="entry name" value="Orn_deC_like"/>
    <property type="match status" value="1"/>
</dbReference>
<keyword evidence="3" id="KW-0663">Pyridoxal phosphate</keyword>
<dbReference type="FunFam" id="3.40.640.10:FF:000008">
    <property type="entry name" value="Lysine decarboxylase, inducible"/>
    <property type="match status" value="1"/>
</dbReference>
<dbReference type="PIRSF" id="PIRSF009393">
    <property type="entry name" value="Orn_decarb"/>
    <property type="match status" value="1"/>
</dbReference>
<feature type="domain" description="Orn/Lys/Arg decarboxylase N-terminal" evidence="6">
    <location>
        <begin position="52"/>
        <end position="170"/>
    </location>
</feature>
<evidence type="ECO:0000256" key="2">
    <source>
        <dbReference type="ARBA" id="ARBA00022793"/>
    </source>
</evidence>
<sequence>MEGRCILCPEAGAKRNYYLAAFIISILGGFMEYSGEFPILIIDDELRAESAEGSMSREIVRELVKSDFRVIEALTAREGISAFLSHPHVSCVILDWDLPPDPQNGILTPADIITRIRERNARLPIFIYTSKFAISALPLEIITNIAGYIWKMEDTPDFIAGHVKRAARRYLDDVLPPFFRGLVEYVDESRYGWHTPGHMGGVAFLKTPAGRIFFQFFGENTLRADLSVSVPELGSLLRHTGTVGEAERRAAQIFGSDRTYFVTNGTSGANKIVWLACVTPGDIVLVDRNCHKSVMHAIILTGAVPVYLLPARNAFGIIGPIRSGELRAQAIRERIRDSPLTGGLSSGRAVLAAVTNSTYDGLCYNVEELGRQLSDLVTYLHFDEAWFGYAKFHPLYAGRYGMHPPAAEDPTVFATQSTHKVLAAFSQGSMIHIRQGTRPVDHQRFNESYMMFTSTSPQYSIIASLDVAAKMMADRSGKFLIEEALEEAIVFRKKMVTVGREIESGSGPDGQHWWFRPWQPDRISLSGRMVPFEEVDEDTLKESPDCWTLKPGDGWHGIAGIEEEYIMLDPIKVTLLTPGIDAEGKMEDRGIPASIVTKYLRSNGIVVEKTGFYSFLVLFTMGITKGKSGTLLAELFRFKALYDENSPLLEVFPDLVRDYPVRYAGLGLQDLCSEMHDCLRQMDITAVISRMYERLPLAAMTPAAAYQRLVRGQVAEVPIREAEGRVSAVMVVPYPPGIPILMPGEACTRETEAILSYLAHSEDFDNRYPGFENEVHGIAMREEDYRKTYCLQCIDGND</sequence>
<accession>A0A0W8FGP7</accession>
<dbReference type="SUPFAM" id="SSF53383">
    <property type="entry name" value="PLP-dependent transferases"/>
    <property type="match status" value="1"/>
</dbReference>
<comment type="similarity">
    <text evidence="1">Belongs to the Orn/Lys/Arg decarboxylase class-I family.</text>
</comment>
<dbReference type="AlphaFoldDB" id="A0A0W8FGP7"/>
<dbReference type="Gene3D" id="3.90.1150.10">
    <property type="entry name" value="Aspartate Aminotransferase, domain 1"/>
    <property type="match status" value="1"/>
</dbReference>
<dbReference type="GO" id="GO:0006527">
    <property type="term" value="P:L-arginine catabolic process"/>
    <property type="evidence" value="ECO:0007669"/>
    <property type="project" value="TreeGrafter"/>
</dbReference>
<dbReference type="GO" id="GO:0008792">
    <property type="term" value="F:arginine decarboxylase activity"/>
    <property type="evidence" value="ECO:0007669"/>
    <property type="project" value="UniProtKB-EC"/>
</dbReference>
<keyword evidence="4 8" id="KW-0456">Lyase</keyword>
<proteinExistence type="inferred from homology"/>
<dbReference type="PANTHER" id="PTHR45229">
    <property type="entry name" value="CONSTITUTIVE ORNITHINE DECARBOXYLASE"/>
    <property type="match status" value="1"/>
</dbReference>
<dbReference type="EC" id="4.1.1.19" evidence="8"/>
<gene>
    <name evidence="8" type="ORF">ASZ90_010209</name>
</gene>